<proteinExistence type="inferred from homology"/>
<sequence>MKKDIHPGYQQTQVTCACGNTFMVGSTIEAIQVEICSKCHPFYTGKQKLIDTARRVEKYQAKQARVKEMQATKSALKKAKKPAKKKVEDDTPLAEKVLKSTSLSA</sequence>
<dbReference type="PANTHER" id="PTHR33280:SF1">
    <property type="entry name" value="LARGE RIBOSOMAL SUBUNIT PROTEIN BL31C"/>
    <property type="match status" value="1"/>
</dbReference>
<dbReference type="SUPFAM" id="SSF143800">
    <property type="entry name" value="L28p-like"/>
    <property type="match status" value="1"/>
</dbReference>
<reference evidence="9 10" key="1">
    <citation type="journal article" date="2016" name="Nat. Commun.">
        <title>Thousands of microbial genomes shed light on interconnected biogeochemical processes in an aquifer system.</title>
        <authorList>
            <person name="Anantharaman K."/>
            <person name="Brown C.T."/>
            <person name="Hug L.A."/>
            <person name="Sharon I."/>
            <person name="Castelle C.J."/>
            <person name="Probst A.J."/>
            <person name="Thomas B.C."/>
            <person name="Singh A."/>
            <person name="Wilkins M.J."/>
            <person name="Karaoz U."/>
            <person name="Brodie E.L."/>
            <person name="Williams K.H."/>
            <person name="Hubbard S.S."/>
            <person name="Banfield J.F."/>
        </authorList>
    </citation>
    <scope>NUCLEOTIDE SEQUENCE [LARGE SCALE GENOMIC DNA]</scope>
</reference>
<feature type="binding site" evidence="7">
    <location>
        <position position="36"/>
    </location>
    <ligand>
        <name>Zn(2+)</name>
        <dbReference type="ChEBI" id="CHEBI:29105"/>
    </ligand>
</feature>
<dbReference type="EMBL" id="MHKD01000011">
    <property type="protein sequence ID" value="OGY84770.1"/>
    <property type="molecule type" value="Genomic_DNA"/>
</dbReference>
<evidence type="ECO:0000256" key="2">
    <source>
        <dbReference type="ARBA" id="ARBA00022730"/>
    </source>
</evidence>
<dbReference type="GO" id="GO:0006412">
    <property type="term" value="P:translation"/>
    <property type="evidence" value="ECO:0007669"/>
    <property type="project" value="UniProtKB-UniRule"/>
</dbReference>
<feature type="region of interest" description="Disordered" evidence="8">
    <location>
        <begin position="70"/>
        <end position="91"/>
    </location>
</feature>
<dbReference type="GO" id="GO:0005840">
    <property type="term" value="C:ribosome"/>
    <property type="evidence" value="ECO:0007669"/>
    <property type="project" value="UniProtKB-KW"/>
</dbReference>
<dbReference type="InterPro" id="IPR034704">
    <property type="entry name" value="Ribosomal_bL28/bL31-like_sf"/>
</dbReference>
<evidence type="ECO:0000256" key="3">
    <source>
        <dbReference type="ARBA" id="ARBA00022884"/>
    </source>
</evidence>
<accession>A0A1G2B916</accession>
<feature type="binding site" evidence="7">
    <location>
        <position position="16"/>
    </location>
    <ligand>
        <name>Zn(2+)</name>
        <dbReference type="ChEBI" id="CHEBI:29105"/>
    </ligand>
</feature>
<keyword evidence="7" id="KW-0862">Zinc</keyword>
<comment type="caution">
    <text evidence="9">The sequence shown here is derived from an EMBL/GenBank/DDBJ whole genome shotgun (WGS) entry which is preliminary data.</text>
</comment>
<keyword evidence="4 7" id="KW-0689">Ribosomal protein</keyword>
<evidence type="ECO:0000256" key="4">
    <source>
        <dbReference type="ARBA" id="ARBA00022980"/>
    </source>
</evidence>
<evidence type="ECO:0000256" key="1">
    <source>
        <dbReference type="ARBA" id="ARBA00009296"/>
    </source>
</evidence>
<dbReference type="Gene3D" id="4.10.830.30">
    <property type="entry name" value="Ribosomal protein L31"/>
    <property type="match status" value="1"/>
</dbReference>
<feature type="binding site" evidence="7">
    <location>
        <position position="18"/>
    </location>
    <ligand>
        <name>Zn(2+)</name>
        <dbReference type="ChEBI" id="CHEBI:29105"/>
    </ligand>
</feature>
<dbReference type="GO" id="GO:0019843">
    <property type="term" value="F:rRNA binding"/>
    <property type="evidence" value="ECO:0007669"/>
    <property type="project" value="UniProtKB-KW"/>
</dbReference>
<gene>
    <name evidence="7" type="primary">rpmE</name>
    <name evidence="9" type="ORF">A3F54_03210</name>
</gene>
<feature type="compositionally biased region" description="Basic residues" evidence="8">
    <location>
        <begin position="75"/>
        <end position="84"/>
    </location>
</feature>
<evidence type="ECO:0000256" key="8">
    <source>
        <dbReference type="SAM" id="MobiDB-lite"/>
    </source>
</evidence>
<dbReference type="Proteomes" id="UP000176952">
    <property type="component" value="Unassembled WGS sequence"/>
</dbReference>
<evidence type="ECO:0000256" key="7">
    <source>
        <dbReference type="HAMAP-Rule" id="MF_00501"/>
    </source>
</evidence>
<protein>
    <recommendedName>
        <fullName evidence="6 7">Large ribosomal subunit protein bL31</fullName>
    </recommendedName>
</protein>
<keyword evidence="7" id="KW-0479">Metal-binding</keyword>
<name>A0A1G2B916_9BACT</name>
<comment type="cofactor">
    <cofactor evidence="7">
        <name>Zn(2+)</name>
        <dbReference type="ChEBI" id="CHEBI:29105"/>
    </cofactor>
    <text evidence="7">Binds 1 zinc ion per subunit.</text>
</comment>
<dbReference type="InterPro" id="IPR027491">
    <property type="entry name" value="Ribosomal_bL31_A"/>
</dbReference>
<keyword evidence="3 7" id="KW-0694">RNA-binding</keyword>
<evidence type="ECO:0000313" key="10">
    <source>
        <dbReference type="Proteomes" id="UP000176952"/>
    </source>
</evidence>
<dbReference type="HAMAP" id="MF_00501">
    <property type="entry name" value="Ribosomal_bL31_1"/>
    <property type="match status" value="1"/>
</dbReference>
<dbReference type="InterPro" id="IPR002150">
    <property type="entry name" value="Ribosomal_bL31"/>
</dbReference>
<comment type="similarity">
    <text evidence="1 7">Belongs to the bacterial ribosomal protein bL31 family. Type A subfamily.</text>
</comment>
<dbReference type="STRING" id="1798542.A3F54_03210"/>
<dbReference type="AlphaFoldDB" id="A0A1G2B916"/>
<comment type="subunit">
    <text evidence="7">Part of the 50S ribosomal subunit.</text>
</comment>
<dbReference type="NCBIfam" id="NF000612">
    <property type="entry name" value="PRK00019.1"/>
    <property type="match status" value="1"/>
</dbReference>
<dbReference type="PRINTS" id="PR01249">
    <property type="entry name" value="RIBOSOMALL31"/>
</dbReference>
<dbReference type="GO" id="GO:1990904">
    <property type="term" value="C:ribonucleoprotein complex"/>
    <property type="evidence" value="ECO:0007669"/>
    <property type="project" value="UniProtKB-KW"/>
</dbReference>
<organism evidence="9 10">
    <name type="scientific">Candidatus Kerfeldbacteria bacterium RIFCSPHIGHO2_12_FULL_48_17</name>
    <dbReference type="NCBI Taxonomy" id="1798542"/>
    <lineage>
        <taxon>Bacteria</taxon>
        <taxon>Candidatus Kerfeldiibacteriota</taxon>
    </lineage>
</organism>
<evidence type="ECO:0000313" key="9">
    <source>
        <dbReference type="EMBL" id="OGY84770.1"/>
    </source>
</evidence>
<keyword evidence="2 7" id="KW-0699">rRNA-binding</keyword>
<feature type="binding site" evidence="7">
    <location>
        <position position="39"/>
    </location>
    <ligand>
        <name>Zn(2+)</name>
        <dbReference type="ChEBI" id="CHEBI:29105"/>
    </ligand>
</feature>
<dbReference type="PANTHER" id="PTHR33280">
    <property type="entry name" value="50S RIBOSOMAL PROTEIN L31, CHLOROPLASTIC"/>
    <property type="match status" value="1"/>
</dbReference>
<keyword evidence="5 7" id="KW-0687">Ribonucleoprotein</keyword>
<dbReference type="NCBIfam" id="TIGR00105">
    <property type="entry name" value="L31"/>
    <property type="match status" value="1"/>
</dbReference>
<evidence type="ECO:0000256" key="6">
    <source>
        <dbReference type="ARBA" id="ARBA00035687"/>
    </source>
</evidence>
<dbReference type="GO" id="GO:0003735">
    <property type="term" value="F:structural constituent of ribosome"/>
    <property type="evidence" value="ECO:0007669"/>
    <property type="project" value="InterPro"/>
</dbReference>
<dbReference type="Pfam" id="PF01197">
    <property type="entry name" value="Ribosomal_L31"/>
    <property type="match status" value="1"/>
</dbReference>
<dbReference type="GO" id="GO:0046872">
    <property type="term" value="F:metal ion binding"/>
    <property type="evidence" value="ECO:0007669"/>
    <property type="project" value="UniProtKB-KW"/>
</dbReference>
<dbReference type="PROSITE" id="PS51257">
    <property type="entry name" value="PROKAR_LIPOPROTEIN"/>
    <property type="match status" value="1"/>
</dbReference>
<dbReference type="InterPro" id="IPR042105">
    <property type="entry name" value="Ribosomal_bL31_sf"/>
</dbReference>
<comment type="function">
    <text evidence="7">Binds the 23S rRNA.</text>
</comment>
<evidence type="ECO:0000256" key="5">
    <source>
        <dbReference type="ARBA" id="ARBA00023274"/>
    </source>
</evidence>